<proteinExistence type="predicted"/>
<feature type="transmembrane region" description="Helical" evidence="1">
    <location>
        <begin position="12"/>
        <end position="34"/>
    </location>
</feature>
<organism evidence="2 3">
    <name type="scientific">Kitasatospora kifunensis</name>
    <name type="common">Streptomyces kifunensis</name>
    <dbReference type="NCBI Taxonomy" id="58351"/>
    <lineage>
        <taxon>Bacteria</taxon>
        <taxon>Bacillati</taxon>
        <taxon>Actinomycetota</taxon>
        <taxon>Actinomycetes</taxon>
        <taxon>Kitasatosporales</taxon>
        <taxon>Streptomycetaceae</taxon>
        <taxon>Kitasatospora</taxon>
    </lineage>
</organism>
<evidence type="ECO:0000313" key="3">
    <source>
        <dbReference type="Proteomes" id="UP000540506"/>
    </source>
</evidence>
<comment type="caution">
    <text evidence="2">The sequence shown here is derived from an EMBL/GenBank/DDBJ whole genome shotgun (WGS) entry which is preliminary data.</text>
</comment>
<accession>A0A7W7R9D7</accession>
<reference evidence="2 3" key="1">
    <citation type="submission" date="2020-08" db="EMBL/GenBank/DDBJ databases">
        <title>Sequencing the genomes of 1000 actinobacteria strains.</title>
        <authorList>
            <person name="Klenk H.-P."/>
        </authorList>
    </citation>
    <scope>NUCLEOTIDE SEQUENCE [LARGE SCALE GENOMIC DNA]</scope>
    <source>
        <strain evidence="2 3">DSM 41654</strain>
    </source>
</reference>
<evidence type="ECO:0008006" key="4">
    <source>
        <dbReference type="Google" id="ProtNLM"/>
    </source>
</evidence>
<gene>
    <name evidence="2" type="ORF">FHR34_006957</name>
</gene>
<keyword evidence="3" id="KW-1185">Reference proteome</keyword>
<dbReference type="RefSeq" id="WP_184944624.1">
    <property type="nucleotide sequence ID" value="NZ_JACHJV010000002.1"/>
</dbReference>
<dbReference type="AlphaFoldDB" id="A0A7W7R9D7"/>
<dbReference type="Proteomes" id="UP000540506">
    <property type="component" value="Unassembled WGS sequence"/>
</dbReference>
<evidence type="ECO:0000256" key="1">
    <source>
        <dbReference type="SAM" id="Phobius"/>
    </source>
</evidence>
<protein>
    <recommendedName>
        <fullName evidence="4">DUF4245 domain-containing protein</fullName>
    </recommendedName>
</protein>
<dbReference type="EMBL" id="JACHJV010000002">
    <property type="protein sequence ID" value="MBB4927862.1"/>
    <property type="molecule type" value="Genomic_DNA"/>
</dbReference>
<sequence>MATGDAGRAQSGGGALTGVLILVVLATLIGLLFVTNDHTDARGTGYDPVTIDLPRTVEHEHQLGSSVNLLNEPDDTVARLASSGLSDLSQGVYGDSPGSAGIWVVTTSRNDRGQVGTWLAANAPSGPDSTVTHPHLAIAGNTTCYQKQRDDRSMCTWYDENYFLMVTGPTDPGTVQQVLLRVHDGTES</sequence>
<evidence type="ECO:0000313" key="2">
    <source>
        <dbReference type="EMBL" id="MBB4927862.1"/>
    </source>
</evidence>
<keyword evidence="1" id="KW-0472">Membrane</keyword>
<keyword evidence="1" id="KW-1133">Transmembrane helix</keyword>
<keyword evidence="1" id="KW-0812">Transmembrane</keyword>
<name>A0A7W7R9D7_KITKI</name>